<gene>
    <name evidence="4" type="ORF">SCALIN_C04_0317</name>
</gene>
<evidence type="ECO:0000259" key="3">
    <source>
        <dbReference type="PROSITE" id="PS50110"/>
    </source>
</evidence>
<dbReference type="Gene3D" id="3.40.50.2300">
    <property type="match status" value="1"/>
</dbReference>
<sequence>MASILFVEKYKNQRLLFEQEFSQEGYDVTITSDGKDASDKVKTRPPDIIVMDVCILNISGVEAMSRILKKLKSIPLIIYTAYDSYKDVCRIWGADAYLVKSSDLTELTNKIEELLSKAVNPV</sequence>
<comment type="caution">
    <text evidence="4">The sequence shown here is derived from an EMBL/GenBank/DDBJ whole genome shotgun (WGS) entry which is preliminary data.</text>
</comment>
<evidence type="ECO:0000313" key="4">
    <source>
        <dbReference type="EMBL" id="GAX59829.1"/>
    </source>
</evidence>
<dbReference type="InterPro" id="IPR001789">
    <property type="entry name" value="Sig_transdc_resp-reg_receiver"/>
</dbReference>
<dbReference type="EMBL" id="BAOS01000004">
    <property type="protein sequence ID" value="GAX59829.1"/>
    <property type="molecule type" value="Genomic_DNA"/>
</dbReference>
<dbReference type="PANTHER" id="PTHR44591">
    <property type="entry name" value="STRESS RESPONSE REGULATOR PROTEIN 1"/>
    <property type="match status" value="1"/>
</dbReference>
<dbReference type="OrthoDB" id="9790669at2"/>
<dbReference type="AlphaFoldDB" id="A0A286TVD0"/>
<evidence type="ECO:0000313" key="5">
    <source>
        <dbReference type="Proteomes" id="UP000218542"/>
    </source>
</evidence>
<name>A0A286TVD0_9BACT</name>
<keyword evidence="1 2" id="KW-0597">Phosphoprotein</keyword>
<proteinExistence type="predicted"/>
<dbReference type="SUPFAM" id="SSF52172">
    <property type="entry name" value="CheY-like"/>
    <property type="match status" value="1"/>
</dbReference>
<dbReference type="GO" id="GO:0000160">
    <property type="term" value="P:phosphorelay signal transduction system"/>
    <property type="evidence" value="ECO:0007669"/>
    <property type="project" value="InterPro"/>
</dbReference>
<dbReference type="PROSITE" id="PS50110">
    <property type="entry name" value="RESPONSE_REGULATORY"/>
    <property type="match status" value="1"/>
</dbReference>
<evidence type="ECO:0000256" key="1">
    <source>
        <dbReference type="ARBA" id="ARBA00022553"/>
    </source>
</evidence>
<feature type="modified residue" description="4-aspartylphosphate" evidence="2">
    <location>
        <position position="52"/>
    </location>
</feature>
<organism evidence="4 5">
    <name type="scientific">Candidatus Scalindua japonica</name>
    <dbReference type="NCBI Taxonomy" id="1284222"/>
    <lineage>
        <taxon>Bacteria</taxon>
        <taxon>Pseudomonadati</taxon>
        <taxon>Planctomycetota</taxon>
        <taxon>Candidatus Brocadiia</taxon>
        <taxon>Candidatus Brocadiales</taxon>
        <taxon>Candidatus Scalinduaceae</taxon>
        <taxon>Candidatus Scalindua</taxon>
    </lineage>
</organism>
<accession>A0A286TVD0</accession>
<evidence type="ECO:0000256" key="2">
    <source>
        <dbReference type="PROSITE-ProRule" id="PRU00169"/>
    </source>
</evidence>
<dbReference type="RefSeq" id="WP_096892959.1">
    <property type="nucleotide sequence ID" value="NZ_BAOS01000004.1"/>
</dbReference>
<reference evidence="5" key="1">
    <citation type="journal article" date="2017" name="Environ. Microbiol. Rep.">
        <title>Genetic Diversity of Marine Anaerobic Ammonium-Oxidizing Bacteria as Revealed by Genomic and Proteomic Analyses of 'Candidatus Scalindua japonica'.</title>
        <authorList>
            <person name="Oshiki M."/>
            <person name="Mizuto K."/>
            <person name="Kimura Z."/>
            <person name="Kindaichi T."/>
            <person name="Satoh H."/>
            <person name="Okabe S."/>
        </authorList>
    </citation>
    <scope>NUCLEOTIDE SEQUENCE [LARGE SCALE GENOMIC DNA]</scope>
    <source>
        <strain evidence="5">husup-a2</strain>
    </source>
</reference>
<dbReference type="SMART" id="SM00448">
    <property type="entry name" value="REC"/>
    <property type="match status" value="1"/>
</dbReference>
<dbReference type="Pfam" id="PF00072">
    <property type="entry name" value="Response_reg"/>
    <property type="match status" value="1"/>
</dbReference>
<dbReference type="PANTHER" id="PTHR44591:SF18">
    <property type="entry name" value="REGULATORY PROTEIN"/>
    <property type="match status" value="1"/>
</dbReference>
<keyword evidence="5" id="KW-1185">Reference proteome</keyword>
<protein>
    <submittedName>
        <fullName evidence="4">Response regulator</fullName>
    </submittedName>
</protein>
<dbReference type="Proteomes" id="UP000218542">
    <property type="component" value="Unassembled WGS sequence"/>
</dbReference>
<dbReference type="InterPro" id="IPR011006">
    <property type="entry name" value="CheY-like_superfamily"/>
</dbReference>
<dbReference type="InterPro" id="IPR050595">
    <property type="entry name" value="Bact_response_regulator"/>
</dbReference>
<feature type="domain" description="Response regulatory" evidence="3">
    <location>
        <begin position="3"/>
        <end position="115"/>
    </location>
</feature>